<dbReference type="VEuPathDB" id="FungiDB:P175DRAFT_0523268"/>
<evidence type="ECO:0000259" key="5">
    <source>
        <dbReference type="PROSITE" id="PS51891"/>
    </source>
</evidence>
<accession>A0A0F8WJZ5</accession>
<evidence type="ECO:0000256" key="4">
    <source>
        <dbReference type="ARBA" id="ARBA00023239"/>
    </source>
</evidence>
<evidence type="ECO:0000313" key="7">
    <source>
        <dbReference type="Proteomes" id="UP000034947"/>
    </source>
</evidence>
<dbReference type="InterPro" id="IPR006913">
    <property type="entry name" value="CENP-V/GFA"/>
</dbReference>
<gene>
    <name evidence="6" type="ORF">AOCH_000849</name>
</gene>
<dbReference type="SUPFAM" id="SSF51316">
    <property type="entry name" value="Mss4-like"/>
    <property type="match status" value="1"/>
</dbReference>
<dbReference type="Proteomes" id="UP000034947">
    <property type="component" value="Unassembled WGS sequence"/>
</dbReference>
<dbReference type="Pfam" id="PF04828">
    <property type="entry name" value="GFA"/>
    <property type="match status" value="1"/>
</dbReference>
<reference evidence="6 7" key="1">
    <citation type="submission" date="2015-02" db="EMBL/GenBank/DDBJ databases">
        <title>Draft Genome Sequences of Two Closely-Related Aflatoxigenic Aspergillus Species Obtained from the Cote d'Ivoire.</title>
        <authorList>
            <person name="Moore G.G."/>
            <person name="Beltz S.B."/>
            <person name="Mack B.M."/>
        </authorList>
    </citation>
    <scope>NUCLEOTIDE SEQUENCE [LARGE SCALE GENOMIC DNA]</scope>
    <source>
        <strain evidence="6 7">SRRC1432</strain>
    </source>
</reference>
<comment type="caution">
    <text evidence="6">The sequence shown here is derived from an EMBL/GenBank/DDBJ whole genome shotgun (WGS) entry which is preliminary data.</text>
</comment>
<sequence length="141" mass="15763">ESFTMPTGSCLCQAIRYEYKAEPIAKALCHCVTCRKISSGSTVNVMVPRDHFHITSGSPKVFTITHETGMKLSMYFCENCGITIYKTADSEELKGNAIILAGTLDDSEAFSHLNPEVEFFTKDRASWLPKLQNAEQKVEFK</sequence>
<dbReference type="PANTHER" id="PTHR33337:SF30">
    <property type="entry name" value="DUF636 DOMAIN PROTEIN (AFU_ORTHOLOGUE AFUA_1G03180)"/>
    <property type="match status" value="1"/>
</dbReference>
<protein>
    <recommendedName>
        <fullName evidence="5">CENP-V/GFA domain-containing protein</fullName>
    </recommendedName>
</protein>
<keyword evidence="4" id="KW-0456">Lyase</keyword>
<dbReference type="EMBL" id="JYKN01001997">
    <property type="protein sequence ID" value="KKK18070.1"/>
    <property type="molecule type" value="Genomic_DNA"/>
</dbReference>
<evidence type="ECO:0000256" key="3">
    <source>
        <dbReference type="ARBA" id="ARBA00022833"/>
    </source>
</evidence>
<dbReference type="AlphaFoldDB" id="A0A0F8WJZ5"/>
<comment type="similarity">
    <text evidence="1">Belongs to the Gfa family.</text>
</comment>
<keyword evidence="3" id="KW-0862">Zinc</keyword>
<dbReference type="Gene3D" id="3.90.1590.10">
    <property type="entry name" value="glutathione-dependent formaldehyde- activating enzyme (gfa)"/>
    <property type="match status" value="1"/>
</dbReference>
<dbReference type="OrthoDB" id="9985472at2759"/>
<evidence type="ECO:0000256" key="2">
    <source>
        <dbReference type="ARBA" id="ARBA00022723"/>
    </source>
</evidence>
<keyword evidence="2" id="KW-0479">Metal-binding</keyword>
<dbReference type="GO" id="GO:0046872">
    <property type="term" value="F:metal ion binding"/>
    <property type="evidence" value="ECO:0007669"/>
    <property type="project" value="UniProtKB-KW"/>
</dbReference>
<organism evidence="6 7">
    <name type="scientific">Aspergillus ochraceoroseus</name>
    <dbReference type="NCBI Taxonomy" id="138278"/>
    <lineage>
        <taxon>Eukaryota</taxon>
        <taxon>Fungi</taxon>
        <taxon>Dikarya</taxon>
        <taxon>Ascomycota</taxon>
        <taxon>Pezizomycotina</taxon>
        <taxon>Eurotiomycetes</taxon>
        <taxon>Eurotiomycetidae</taxon>
        <taxon>Eurotiales</taxon>
        <taxon>Aspergillaceae</taxon>
        <taxon>Aspergillus</taxon>
        <taxon>Aspergillus subgen. Nidulantes</taxon>
    </lineage>
</organism>
<dbReference type="GO" id="GO:0016846">
    <property type="term" value="F:carbon-sulfur lyase activity"/>
    <property type="evidence" value="ECO:0007669"/>
    <property type="project" value="InterPro"/>
</dbReference>
<dbReference type="InterPro" id="IPR011057">
    <property type="entry name" value="Mss4-like_sf"/>
</dbReference>
<feature type="domain" description="CENP-V/GFA" evidence="5">
    <location>
        <begin position="6"/>
        <end position="128"/>
    </location>
</feature>
<name>A0A0F8WJZ5_9EURO</name>
<evidence type="ECO:0000256" key="1">
    <source>
        <dbReference type="ARBA" id="ARBA00005495"/>
    </source>
</evidence>
<evidence type="ECO:0000313" key="6">
    <source>
        <dbReference type="EMBL" id="KKK18070.1"/>
    </source>
</evidence>
<dbReference type="PROSITE" id="PS51891">
    <property type="entry name" value="CENP_V_GFA"/>
    <property type="match status" value="1"/>
</dbReference>
<proteinExistence type="inferred from homology"/>
<keyword evidence="7" id="KW-1185">Reference proteome</keyword>
<feature type="non-terminal residue" evidence="6">
    <location>
        <position position="1"/>
    </location>
</feature>
<dbReference type="PANTHER" id="PTHR33337">
    <property type="entry name" value="GFA DOMAIN-CONTAINING PROTEIN"/>
    <property type="match status" value="1"/>
</dbReference>